<dbReference type="UniPathway" id="UPA00164"/>
<evidence type="ECO:0000256" key="2">
    <source>
        <dbReference type="ARBA" id="ARBA00004964"/>
    </source>
</evidence>
<dbReference type="PANTHER" id="PTHR43651">
    <property type="entry name" value="1,4-ALPHA-GLUCAN-BRANCHING ENZYME"/>
    <property type="match status" value="1"/>
</dbReference>
<dbReference type="NCBIfam" id="NF003811">
    <property type="entry name" value="PRK05402.1"/>
    <property type="match status" value="1"/>
</dbReference>
<dbReference type="Gene3D" id="2.60.40.1180">
    <property type="entry name" value="Golgi alpha-mannosidase II"/>
    <property type="match status" value="1"/>
</dbReference>
<dbReference type="PANTHER" id="PTHR43651:SF3">
    <property type="entry name" value="1,4-ALPHA-GLUCAN-BRANCHING ENZYME"/>
    <property type="match status" value="1"/>
</dbReference>
<dbReference type="GO" id="GO:0004553">
    <property type="term" value="F:hydrolase activity, hydrolyzing O-glycosyl compounds"/>
    <property type="evidence" value="ECO:0007669"/>
    <property type="project" value="InterPro"/>
</dbReference>
<dbReference type="EMBL" id="MEUI01000024">
    <property type="protein sequence ID" value="OGC33994.1"/>
    <property type="molecule type" value="Genomic_DNA"/>
</dbReference>
<keyword evidence="7 9" id="KW-0320">Glycogen biosynthesis</keyword>
<evidence type="ECO:0000313" key="12">
    <source>
        <dbReference type="EMBL" id="OGC33994.1"/>
    </source>
</evidence>
<dbReference type="CDD" id="cd11322">
    <property type="entry name" value="AmyAc_Glg_BE"/>
    <property type="match status" value="1"/>
</dbReference>
<dbReference type="FunFam" id="3.20.20.80:FF:000003">
    <property type="entry name" value="1,4-alpha-glucan branching enzyme GlgB"/>
    <property type="match status" value="1"/>
</dbReference>
<comment type="caution">
    <text evidence="12">The sequence shown here is derived from an EMBL/GenBank/DDBJ whole genome shotgun (WGS) entry which is preliminary data.</text>
</comment>
<dbReference type="GO" id="GO:0003844">
    <property type="term" value="F:1,4-alpha-glucan branching enzyme activity"/>
    <property type="evidence" value="ECO:0007669"/>
    <property type="project" value="UniProtKB-UniRule"/>
</dbReference>
<dbReference type="GO" id="GO:0005829">
    <property type="term" value="C:cytosol"/>
    <property type="evidence" value="ECO:0007669"/>
    <property type="project" value="TreeGrafter"/>
</dbReference>
<dbReference type="FunFam" id="2.60.40.10:FF:000169">
    <property type="entry name" value="1,4-alpha-glucan branching enzyme GlgB"/>
    <property type="match status" value="1"/>
</dbReference>
<keyword evidence="8 9" id="KW-0119">Carbohydrate metabolism</keyword>
<reference evidence="12 13" key="1">
    <citation type="journal article" date="2016" name="Nat. Commun.">
        <title>Thousands of microbial genomes shed light on interconnected biogeochemical processes in an aquifer system.</title>
        <authorList>
            <person name="Anantharaman K."/>
            <person name="Brown C.T."/>
            <person name="Hug L.A."/>
            <person name="Sharon I."/>
            <person name="Castelle C.J."/>
            <person name="Probst A.J."/>
            <person name="Thomas B.C."/>
            <person name="Singh A."/>
            <person name="Wilkins M.J."/>
            <person name="Karaoz U."/>
            <person name="Brodie E.L."/>
            <person name="Williams K.H."/>
            <person name="Hubbard S.S."/>
            <person name="Banfield J.F."/>
        </authorList>
    </citation>
    <scope>NUCLEOTIDE SEQUENCE [LARGE SCALE GENOMIC DNA]</scope>
</reference>
<protein>
    <recommendedName>
        <fullName evidence="9">1,4-alpha-glucan branching enzyme GlgB</fullName>
        <ecNumber evidence="9">2.4.1.18</ecNumber>
    </recommendedName>
    <alternativeName>
        <fullName evidence="9">1,4-alpha-D-glucan:1,4-alpha-D-glucan 6-glucosyl-transferase</fullName>
    </alternativeName>
    <alternativeName>
        <fullName evidence="9">Alpha-(1-&gt;4)-glucan branching enzyme</fullName>
    </alternativeName>
    <alternativeName>
        <fullName evidence="9">Glycogen branching enzyme</fullName>
        <shortName evidence="9">BE</shortName>
    </alternativeName>
</protein>
<dbReference type="PIRSF" id="PIRSF000463">
    <property type="entry name" value="GlgB"/>
    <property type="match status" value="1"/>
</dbReference>
<organism evidence="12 13">
    <name type="scientific">candidate division WOR-1 bacterium RIFOXYC2_FULL_41_25</name>
    <dbReference type="NCBI Taxonomy" id="1802586"/>
    <lineage>
        <taxon>Bacteria</taxon>
        <taxon>Bacillati</taxon>
        <taxon>Saganbacteria</taxon>
    </lineage>
</organism>
<sequence>MKKTTVIHDQSLLTEQDIYLFKEGSHFRLYNKLGAHLTEQNGQPGVCFAVWAPSAEKVTVIGDFNCWNKKSHPLAPRWDSSGIWEGFIPGLQKGSIYKYFITAKNGRFKKDKGDPFAFAWEVSPKTASVVWDLDYTWNDSEWMEKRRQNNSLSAPISIYEVHLGSWRRVVEENNRSLHYHELAEQLAKYVKEMGFTHVEFLPVMEHPFYGSWGYQKTGYFAPSSRYGTPQNFMYLIDILHQNGIGVILDWVPSHFASDEYGLAYFDGTNLYEHADRRQGYHPDWGSYIFNYGRKEVQNFLISSAMFWLDKYHIDGLRIDAVASMLYLDYSRKEGEWIPNVFGGRENLEAISFLKRLNTTVYQNFPDTQTYAEESTAWPMVTKPVHLGGLGFGLKWNMGWMHDSLVYISKEPVHRKFHHDQLTFSLWYAFFENFLLPLSHDEVVHGKGSLINKMPGDNWQKFANLRLLFGYMYMHPGKKLLFMGAEIGQWHEWNHDTSLDWHLLEHDQHRQVQKWVRDLNHYYKQEPALFEVDFDLDGFSWIDCQDHDNSIISFIRRGKSTGTIVLVVCNFTPVPRYNYRLGVPASGFWQETLNSDSHYYGGSNLGNNNLVETDTIASHGYPQSLALTIPPLAMVVLRKD</sequence>
<keyword evidence="6 9" id="KW-0808">Transferase</keyword>
<evidence type="ECO:0000256" key="4">
    <source>
        <dbReference type="ARBA" id="ARBA00022600"/>
    </source>
</evidence>
<feature type="active site" description="Nucleophile" evidence="9 10">
    <location>
        <position position="319"/>
    </location>
</feature>
<keyword evidence="4 9" id="KW-0321">Glycogen metabolism</keyword>
<dbReference type="InterPro" id="IPR004193">
    <property type="entry name" value="Glyco_hydro_13_N"/>
</dbReference>
<dbReference type="Proteomes" id="UP000177309">
    <property type="component" value="Unassembled WGS sequence"/>
</dbReference>
<evidence type="ECO:0000256" key="6">
    <source>
        <dbReference type="ARBA" id="ARBA00022679"/>
    </source>
</evidence>
<comment type="similarity">
    <text evidence="3 9">Belongs to the glycosyl hydrolase 13 family. GlgB subfamily.</text>
</comment>
<dbReference type="SMART" id="SM00642">
    <property type="entry name" value="Aamy"/>
    <property type="match status" value="1"/>
</dbReference>
<keyword evidence="5 9" id="KW-0328">Glycosyltransferase</keyword>
<gene>
    <name evidence="9" type="primary">glgB</name>
    <name evidence="12" type="ORF">A2462_01390</name>
</gene>
<dbReference type="EC" id="2.4.1.18" evidence="9"/>
<feature type="domain" description="Glycosyl hydrolase family 13 catalytic" evidence="11">
    <location>
        <begin position="160"/>
        <end position="539"/>
    </location>
</feature>
<evidence type="ECO:0000256" key="8">
    <source>
        <dbReference type="ARBA" id="ARBA00023277"/>
    </source>
</evidence>
<dbReference type="CDD" id="cd02855">
    <property type="entry name" value="E_set_GBE_prok_N"/>
    <property type="match status" value="1"/>
</dbReference>
<dbReference type="InterPro" id="IPR037439">
    <property type="entry name" value="Branching_enzy"/>
</dbReference>
<dbReference type="Pfam" id="PF02922">
    <property type="entry name" value="CBM_48"/>
    <property type="match status" value="1"/>
</dbReference>
<proteinExistence type="inferred from homology"/>
<dbReference type="InterPro" id="IPR006407">
    <property type="entry name" value="GlgB"/>
</dbReference>
<dbReference type="InterPro" id="IPR006047">
    <property type="entry name" value="GH13_cat_dom"/>
</dbReference>
<dbReference type="FunFam" id="2.60.40.1180:FF:000002">
    <property type="entry name" value="1,4-alpha-glucan branching enzyme GlgB"/>
    <property type="match status" value="1"/>
</dbReference>
<evidence type="ECO:0000313" key="13">
    <source>
        <dbReference type="Proteomes" id="UP000177309"/>
    </source>
</evidence>
<dbReference type="NCBIfam" id="TIGR01515">
    <property type="entry name" value="branching_enzym"/>
    <property type="match status" value="1"/>
</dbReference>
<dbReference type="Gene3D" id="3.20.20.80">
    <property type="entry name" value="Glycosidases"/>
    <property type="match status" value="1"/>
</dbReference>
<dbReference type="Pfam" id="PF00128">
    <property type="entry name" value="Alpha-amylase"/>
    <property type="match status" value="2"/>
</dbReference>
<feature type="active site" description="Proton donor" evidence="9 10">
    <location>
        <position position="372"/>
    </location>
</feature>
<dbReference type="InterPro" id="IPR006048">
    <property type="entry name" value="A-amylase/branching_C"/>
</dbReference>
<evidence type="ECO:0000256" key="7">
    <source>
        <dbReference type="ARBA" id="ARBA00023056"/>
    </source>
</evidence>
<dbReference type="InterPro" id="IPR013783">
    <property type="entry name" value="Ig-like_fold"/>
</dbReference>
<evidence type="ECO:0000256" key="3">
    <source>
        <dbReference type="ARBA" id="ARBA00009000"/>
    </source>
</evidence>
<dbReference type="InterPro" id="IPR044143">
    <property type="entry name" value="GlgB_N_E_set_prok"/>
</dbReference>
<dbReference type="GO" id="GO:0043169">
    <property type="term" value="F:cation binding"/>
    <property type="evidence" value="ECO:0007669"/>
    <property type="project" value="InterPro"/>
</dbReference>
<dbReference type="SUPFAM" id="SSF51445">
    <property type="entry name" value="(Trans)glycosidases"/>
    <property type="match status" value="1"/>
</dbReference>
<dbReference type="AlphaFoldDB" id="A0A1F4TMS7"/>
<comment type="catalytic activity">
    <reaction evidence="1 9">
        <text>Transfers a segment of a (1-&gt;4)-alpha-D-glucan chain to a primary hydroxy group in a similar glucan chain.</text>
        <dbReference type="EC" id="2.4.1.18"/>
    </reaction>
</comment>
<evidence type="ECO:0000256" key="5">
    <source>
        <dbReference type="ARBA" id="ARBA00022676"/>
    </source>
</evidence>
<dbReference type="HAMAP" id="MF_00685">
    <property type="entry name" value="GlgB"/>
    <property type="match status" value="1"/>
</dbReference>
<comment type="pathway">
    <text evidence="2 9">Glycan biosynthesis; glycogen biosynthesis.</text>
</comment>
<name>A0A1F4TMS7_UNCSA</name>
<evidence type="ECO:0000256" key="1">
    <source>
        <dbReference type="ARBA" id="ARBA00000826"/>
    </source>
</evidence>
<comment type="function">
    <text evidence="9">Catalyzes the formation of the alpha-1,6-glucosidic linkages in glycogen by scission of a 1,4-alpha-linked oligosaccharide from growing alpha-1,4-glucan chains and the subsequent attachment of the oligosaccharide to the alpha-1,6 position.</text>
</comment>
<dbReference type="Gene3D" id="2.60.40.10">
    <property type="entry name" value="Immunoglobulins"/>
    <property type="match status" value="1"/>
</dbReference>
<comment type="subunit">
    <text evidence="9">Monomer.</text>
</comment>
<evidence type="ECO:0000256" key="10">
    <source>
        <dbReference type="PIRSR" id="PIRSR000463-1"/>
    </source>
</evidence>
<dbReference type="Pfam" id="PF02806">
    <property type="entry name" value="Alpha-amylase_C"/>
    <property type="match status" value="1"/>
</dbReference>
<accession>A0A1F4TMS7</accession>
<evidence type="ECO:0000259" key="11">
    <source>
        <dbReference type="SMART" id="SM00642"/>
    </source>
</evidence>
<dbReference type="GO" id="GO:0005978">
    <property type="term" value="P:glycogen biosynthetic process"/>
    <property type="evidence" value="ECO:0007669"/>
    <property type="project" value="UniProtKB-UniRule"/>
</dbReference>
<dbReference type="NCBIfam" id="NF008967">
    <property type="entry name" value="PRK12313.1"/>
    <property type="match status" value="1"/>
</dbReference>
<dbReference type="InterPro" id="IPR013780">
    <property type="entry name" value="Glyco_hydro_b"/>
</dbReference>
<evidence type="ECO:0000256" key="9">
    <source>
        <dbReference type="HAMAP-Rule" id="MF_00685"/>
    </source>
</evidence>
<dbReference type="InterPro" id="IPR017853">
    <property type="entry name" value="GH"/>
</dbReference>
<dbReference type="SUPFAM" id="SSF51011">
    <property type="entry name" value="Glycosyl hydrolase domain"/>
    <property type="match status" value="1"/>
</dbReference>